<dbReference type="HOGENOM" id="CLU_1234720_0_0_1"/>
<dbReference type="OrthoDB" id="2596754at2759"/>
<sequence length="224" mass="25005">MDTEDDENGYISLLADNLNELLHTLDIQLSIPIESPTDLTPSLLIVILECLLGVRIPVEAYTYPHRRTASMTEGIARFPSSRNQSNVETINRIQSMKLFLGVLEHDVLGMDVGLSDVDPRRLARGEWEEVVYVAEVLCWIAVWLREEDEDETTPVFGDGGLDKGFVDEEETIGLGIYERSPSLLSNDLASDLELNASFTLRVPSVGGSECGWEQEDEGGYPWFP</sequence>
<keyword evidence="2" id="KW-1185">Reference proteome</keyword>
<dbReference type="InParanoid" id="A0A0C2X3X5"/>
<evidence type="ECO:0000313" key="1">
    <source>
        <dbReference type="EMBL" id="KIL63936.1"/>
    </source>
</evidence>
<reference evidence="1 2" key="1">
    <citation type="submission" date="2014-04" db="EMBL/GenBank/DDBJ databases">
        <title>Evolutionary Origins and Diversification of the Mycorrhizal Mutualists.</title>
        <authorList>
            <consortium name="DOE Joint Genome Institute"/>
            <consortium name="Mycorrhizal Genomics Consortium"/>
            <person name="Kohler A."/>
            <person name="Kuo A."/>
            <person name="Nagy L.G."/>
            <person name="Floudas D."/>
            <person name="Copeland A."/>
            <person name="Barry K.W."/>
            <person name="Cichocki N."/>
            <person name="Veneault-Fourrey C."/>
            <person name="LaButti K."/>
            <person name="Lindquist E.A."/>
            <person name="Lipzen A."/>
            <person name="Lundell T."/>
            <person name="Morin E."/>
            <person name="Murat C."/>
            <person name="Riley R."/>
            <person name="Ohm R."/>
            <person name="Sun H."/>
            <person name="Tunlid A."/>
            <person name="Henrissat B."/>
            <person name="Grigoriev I.V."/>
            <person name="Hibbett D.S."/>
            <person name="Martin F."/>
        </authorList>
    </citation>
    <scope>NUCLEOTIDE SEQUENCE [LARGE SCALE GENOMIC DNA]</scope>
    <source>
        <strain evidence="1 2">Koide BX008</strain>
    </source>
</reference>
<evidence type="ECO:0000313" key="2">
    <source>
        <dbReference type="Proteomes" id="UP000054549"/>
    </source>
</evidence>
<gene>
    <name evidence="1" type="ORF">M378DRAFT_192796</name>
</gene>
<organism evidence="1 2">
    <name type="scientific">Amanita muscaria (strain Koide BX008)</name>
    <dbReference type="NCBI Taxonomy" id="946122"/>
    <lineage>
        <taxon>Eukaryota</taxon>
        <taxon>Fungi</taxon>
        <taxon>Dikarya</taxon>
        <taxon>Basidiomycota</taxon>
        <taxon>Agaricomycotina</taxon>
        <taxon>Agaricomycetes</taxon>
        <taxon>Agaricomycetidae</taxon>
        <taxon>Agaricales</taxon>
        <taxon>Pluteineae</taxon>
        <taxon>Amanitaceae</taxon>
        <taxon>Amanita</taxon>
    </lineage>
</organism>
<proteinExistence type="predicted"/>
<name>A0A0C2X3X5_AMAMK</name>
<accession>A0A0C2X3X5</accession>
<dbReference type="AlphaFoldDB" id="A0A0C2X3X5"/>
<dbReference type="Proteomes" id="UP000054549">
    <property type="component" value="Unassembled WGS sequence"/>
</dbReference>
<dbReference type="EMBL" id="KN818254">
    <property type="protein sequence ID" value="KIL63936.1"/>
    <property type="molecule type" value="Genomic_DNA"/>
</dbReference>
<protein>
    <submittedName>
        <fullName evidence="1">Uncharacterized protein</fullName>
    </submittedName>
</protein>